<feature type="non-terminal residue" evidence="1">
    <location>
        <position position="86"/>
    </location>
</feature>
<organism evidence="1">
    <name type="scientific">mine drainage metagenome</name>
    <dbReference type="NCBI Taxonomy" id="410659"/>
    <lineage>
        <taxon>unclassified sequences</taxon>
        <taxon>metagenomes</taxon>
        <taxon>ecological metagenomes</taxon>
    </lineage>
</organism>
<name>T1A799_9ZZZZ</name>
<proteinExistence type="predicted"/>
<reference evidence="1" key="2">
    <citation type="journal article" date="2014" name="ISME J.">
        <title>Microbial stratification in low pH oxic and suboxic macroscopic growths along an acid mine drainage.</title>
        <authorList>
            <person name="Mendez-Garcia C."/>
            <person name="Mesa V."/>
            <person name="Sprenger R.R."/>
            <person name="Richter M."/>
            <person name="Diez M.S."/>
            <person name="Solano J."/>
            <person name="Bargiela R."/>
            <person name="Golyshina O.V."/>
            <person name="Manteca A."/>
            <person name="Ramos J.L."/>
            <person name="Gallego J.R."/>
            <person name="Llorente I."/>
            <person name="Martins Dos Santos V.A."/>
            <person name="Jensen O.N."/>
            <person name="Pelaez A.I."/>
            <person name="Sanchez J."/>
            <person name="Ferrer M."/>
        </authorList>
    </citation>
    <scope>NUCLEOTIDE SEQUENCE</scope>
</reference>
<evidence type="ECO:0000313" key="1">
    <source>
        <dbReference type="EMBL" id="EQD52857.1"/>
    </source>
</evidence>
<sequence length="86" mass="9646">MRKCVVRIARADFDGLMRHLFPGDGDEHGAVLLAGYVSNGEHSALCVREIHPAREGIDYVKGNVGYRALAPTFIHRMITRARDERL</sequence>
<comment type="caution">
    <text evidence="1">The sequence shown here is derived from an EMBL/GenBank/DDBJ whole genome shotgun (WGS) entry which is preliminary data.</text>
</comment>
<protein>
    <submittedName>
        <fullName evidence="1">UBA/THIF-type NAD/FAD binding protein</fullName>
    </submittedName>
</protein>
<reference evidence="1" key="1">
    <citation type="submission" date="2013-08" db="EMBL/GenBank/DDBJ databases">
        <authorList>
            <person name="Mendez C."/>
            <person name="Richter M."/>
            <person name="Ferrer M."/>
            <person name="Sanchez J."/>
        </authorList>
    </citation>
    <scope>NUCLEOTIDE SEQUENCE</scope>
</reference>
<dbReference type="AlphaFoldDB" id="T1A799"/>
<dbReference type="EMBL" id="AUZZ01004533">
    <property type="protein sequence ID" value="EQD52857.1"/>
    <property type="molecule type" value="Genomic_DNA"/>
</dbReference>
<gene>
    <name evidence="1" type="ORF">B2A_06408</name>
</gene>
<accession>T1A799</accession>